<keyword evidence="3" id="KW-1185">Reference proteome</keyword>
<name>A0AAV7PHY5_PLEWA</name>
<evidence type="ECO:0000313" key="3">
    <source>
        <dbReference type="Proteomes" id="UP001066276"/>
    </source>
</evidence>
<dbReference type="Proteomes" id="UP001066276">
    <property type="component" value="Chromosome 7"/>
</dbReference>
<dbReference type="AlphaFoldDB" id="A0AAV7PHY5"/>
<dbReference type="PANTHER" id="PTHR28457">
    <property type="entry name" value="COILED-COIL DOMAIN-CONTAINING PROTEIN 189"/>
    <property type="match status" value="1"/>
</dbReference>
<organism evidence="2 3">
    <name type="scientific">Pleurodeles waltl</name>
    <name type="common">Iberian ribbed newt</name>
    <dbReference type="NCBI Taxonomy" id="8319"/>
    <lineage>
        <taxon>Eukaryota</taxon>
        <taxon>Metazoa</taxon>
        <taxon>Chordata</taxon>
        <taxon>Craniata</taxon>
        <taxon>Vertebrata</taxon>
        <taxon>Euteleostomi</taxon>
        <taxon>Amphibia</taxon>
        <taxon>Batrachia</taxon>
        <taxon>Caudata</taxon>
        <taxon>Salamandroidea</taxon>
        <taxon>Salamandridae</taxon>
        <taxon>Pleurodelinae</taxon>
        <taxon>Pleurodeles</taxon>
    </lineage>
</organism>
<evidence type="ECO:0000313" key="2">
    <source>
        <dbReference type="EMBL" id="KAJ1126168.1"/>
    </source>
</evidence>
<sequence>METLEKVRKARICIWKDLNMHHMSIIEKAETAEELKCVLAELFCLQDSESSPRDAVLLELYFYTIQFCRDHGFSREQTSCFFSIVKETHQACLETPLGNTDSCYRYFTDLLMCHSARRPPFSIDLFSQEQVLQITDYVVNTYFRHFKLYKYVFTPQVRLDISISYEGLDEPATPMEEELPPDSEEGTSRSAVDEEETAAAYEKVEESPTAPLKEYIRAQLSEEVSQLRSSVQEKLRESEETFSAKLATLEEPSSKKSAKGKRK</sequence>
<evidence type="ECO:0000256" key="1">
    <source>
        <dbReference type="SAM" id="MobiDB-lite"/>
    </source>
</evidence>
<gene>
    <name evidence="2" type="ORF">NDU88_004576</name>
</gene>
<feature type="compositionally biased region" description="Acidic residues" evidence="1">
    <location>
        <begin position="175"/>
        <end position="185"/>
    </location>
</feature>
<dbReference type="Pfam" id="PF14769">
    <property type="entry name" value="CLAMP"/>
    <property type="match status" value="1"/>
</dbReference>
<comment type="caution">
    <text evidence="2">The sequence shown here is derived from an EMBL/GenBank/DDBJ whole genome shotgun (WGS) entry which is preliminary data.</text>
</comment>
<dbReference type="InterPro" id="IPR032727">
    <property type="entry name" value="CLAMP"/>
</dbReference>
<evidence type="ECO:0008006" key="4">
    <source>
        <dbReference type="Google" id="ProtNLM"/>
    </source>
</evidence>
<feature type="region of interest" description="Disordered" evidence="1">
    <location>
        <begin position="169"/>
        <end position="207"/>
    </location>
</feature>
<accession>A0AAV7PHY5</accession>
<protein>
    <recommendedName>
        <fullName evidence="4">Coiled-coil domain-containing protein 189</fullName>
    </recommendedName>
</protein>
<reference evidence="2" key="1">
    <citation type="journal article" date="2022" name="bioRxiv">
        <title>Sequencing and chromosome-scale assembly of the giantPleurodeles waltlgenome.</title>
        <authorList>
            <person name="Brown T."/>
            <person name="Elewa A."/>
            <person name="Iarovenko S."/>
            <person name="Subramanian E."/>
            <person name="Araus A.J."/>
            <person name="Petzold A."/>
            <person name="Susuki M."/>
            <person name="Suzuki K.-i.T."/>
            <person name="Hayashi T."/>
            <person name="Toyoda A."/>
            <person name="Oliveira C."/>
            <person name="Osipova E."/>
            <person name="Leigh N.D."/>
            <person name="Simon A."/>
            <person name="Yun M.H."/>
        </authorList>
    </citation>
    <scope>NUCLEOTIDE SEQUENCE</scope>
    <source>
        <strain evidence="2">20211129_DDA</strain>
        <tissue evidence="2">Liver</tissue>
    </source>
</reference>
<dbReference type="PANTHER" id="PTHR28457:SF1">
    <property type="entry name" value="CILIA- AND FLAGELLA-ASSOCIATED PROTEIN 119"/>
    <property type="match status" value="1"/>
</dbReference>
<dbReference type="EMBL" id="JANPWB010000011">
    <property type="protein sequence ID" value="KAJ1126168.1"/>
    <property type="molecule type" value="Genomic_DNA"/>
</dbReference>
<proteinExistence type="predicted"/>